<dbReference type="AlphaFoldDB" id="W1Y3W4"/>
<reference evidence="1" key="1">
    <citation type="submission" date="2013-12" db="EMBL/GenBank/DDBJ databases">
        <title>A Varibaculum cambriense genome reconstructed from a premature infant gut community with otherwise low bacterial novelty that shifts toward anaerobic metabolism during the third week of life.</title>
        <authorList>
            <person name="Brown C.T."/>
            <person name="Sharon I."/>
            <person name="Thomas B.C."/>
            <person name="Castelle C.J."/>
            <person name="Morowitz M.J."/>
            <person name="Banfield J.F."/>
        </authorList>
    </citation>
    <scope>NUCLEOTIDE SEQUENCE</scope>
</reference>
<accession>W1Y3W4</accession>
<organism evidence="1">
    <name type="scientific">human gut metagenome</name>
    <dbReference type="NCBI Taxonomy" id="408170"/>
    <lineage>
        <taxon>unclassified sequences</taxon>
        <taxon>metagenomes</taxon>
        <taxon>organismal metagenomes</taxon>
    </lineage>
</organism>
<evidence type="ECO:0000313" key="1">
    <source>
        <dbReference type="EMBL" id="ETJ35804.1"/>
    </source>
</evidence>
<feature type="non-terminal residue" evidence="1">
    <location>
        <position position="1"/>
    </location>
</feature>
<protein>
    <submittedName>
        <fullName evidence="1">Uncharacterized protein</fullName>
    </submittedName>
</protein>
<name>W1Y3W4_9ZZZZ</name>
<comment type="caution">
    <text evidence="1">The sequence shown here is derived from an EMBL/GenBank/DDBJ whole genome shotgun (WGS) entry which is preliminary data.</text>
</comment>
<dbReference type="EMBL" id="AZMM01009868">
    <property type="protein sequence ID" value="ETJ35804.1"/>
    <property type="molecule type" value="Genomic_DNA"/>
</dbReference>
<sequence length="30" mass="3293">VDAVKTSDDLVFSKVFLDRPPLGDLQTNSD</sequence>
<gene>
    <name evidence="1" type="ORF">Q604_UNBC09868G0001</name>
</gene>
<proteinExistence type="predicted"/>